<sequence length="159" mass="17847">MTFIFSPMNEANARIILTWRYDEPYDFYNPNPTGIEENVRQFLDSTNAYYTITNSGGDLTAYCCFGRDARVSGGDYTIAALDVGFGMCPSLTRRGVTLRVIDAVLNYGKSTFAPALFRVTVAEFNLQALRICEKAGFQPVQKFQRDFDSKAFVVLTKKA</sequence>
<dbReference type="EMBL" id="JHEG02000037">
    <property type="protein sequence ID" value="KIE12078.1"/>
    <property type="molecule type" value="Genomic_DNA"/>
</dbReference>
<organism evidence="1">
    <name type="scientific">Tolypothrix bouteillei VB521301</name>
    <dbReference type="NCBI Taxonomy" id="1479485"/>
    <lineage>
        <taxon>Bacteria</taxon>
        <taxon>Bacillati</taxon>
        <taxon>Cyanobacteriota</taxon>
        <taxon>Cyanophyceae</taxon>
        <taxon>Nostocales</taxon>
        <taxon>Tolypothrichaceae</taxon>
        <taxon>Tolypothrix</taxon>
    </lineage>
</organism>
<accession>A0A0C1R8S7</accession>
<evidence type="ECO:0008006" key="2">
    <source>
        <dbReference type="Google" id="ProtNLM"/>
    </source>
</evidence>
<dbReference type="SUPFAM" id="SSF55729">
    <property type="entry name" value="Acyl-CoA N-acyltransferases (Nat)"/>
    <property type="match status" value="1"/>
</dbReference>
<gene>
    <name evidence="1" type="ORF">DA73_0210775</name>
</gene>
<protein>
    <recommendedName>
        <fullName evidence="2">N-acetyltransferase domain-containing protein</fullName>
    </recommendedName>
</protein>
<evidence type="ECO:0000313" key="1">
    <source>
        <dbReference type="EMBL" id="KIE12078.1"/>
    </source>
</evidence>
<name>A0A0C1R8S7_9CYAN</name>
<dbReference type="Gene3D" id="3.40.630.30">
    <property type="match status" value="1"/>
</dbReference>
<dbReference type="AlphaFoldDB" id="A0A0C1R8S7"/>
<comment type="caution">
    <text evidence="1">The sequence shown here is derived from an EMBL/GenBank/DDBJ whole genome shotgun (WGS) entry which is preliminary data.</text>
</comment>
<reference evidence="1" key="1">
    <citation type="journal article" date="2015" name="Genome Announc.">
        <title>Draft Genome Sequence of Tolypothrix boutellei Strain VB521301.</title>
        <authorList>
            <person name="Chandrababunaidu M.M."/>
            <person name="Singh D."/>
            <person name="Sen D."/>
            <person name="Bhan S."/>
            <person name="Das S."/>
            <person name="Gupta A."/>
            <person name="Adhikary S.P."/>
            <person name="Tripathy S."/>
        </authorList>
    </citation>
    <scope>NUCLEOTIDE SEQUENCE</scope>
    <source>
        <strain evidence="1">VB521301</strain>
    </source>
</reference>
<proteinExistence type="predicted"/>
<dbReference type="InterPro" id="IPR016181">
    <property type="entry name" value="Acyl_CoA_acyltransferase"/>
</dbReference>
<dbReference type="STRING" id="1479485.DA73_0210775"/>